<dbReference type="AlphaFoldDB" id="A0A6N3H565"/>
<dbReference type="InterPro" id="IPR013529">
    <property type="entry name" value="Glyco_hydro_42_N"/>
</dbReference>
<dbReference type="GO" id="GO:0030246">
    <property type="term" value="F:carbohydrate binding"/>
    <property type="evidence" value="ECO:0007669"/>
    <property type="project" value="InterPro"/>
</dbReference>
<evidence type="ECO:0000256" key="1">
    <source>
        <dbReference type="ARBA" id="ARBA00022801"/>
    </source>
</evidence>
<dbReference type="InterPro" id="IPR017853">
    <property type="entry name" value="GH"/>
</dbReference>
<dbReference type="GO" id="GO:0009341">
    <property type="term" value="C:beta-galactosidase complex"/>
    <property type="evidence" value="ECO:0007669"/>
    <property type="project" value="InterPro"/>
</dbReference>
<dbReference type="InterPro" id="IPR008979">
    <property type="entry name" value="Galactose-bd-like_sf"/>
</dbReference>
<evidence type="ECO:0000256" key="2">
    <source>
        <dbReference type="ARBA" id="ARBA00023295"/>
    </source>
</evidence>
<dbReference type="SUPFAM" id="SSF51445">
    <property type="entry name" value="(Trans)glycosidases"/>
    <property type="match status" value="1"/>
</dbReference>
<evidence type="ECO:0000313" key="4">
    <source>
        <dbReference type="EMBL" id="VYU71029.1"/>
    </source>
</evidence>
<dbReference type="GO" id="GO:0004565">
    <property type="term" value="F:beta-galactosidase activity"/>
    <property type="evidence" value="ECO:0007669"/>
    <property type="project" value="InterPro"/>
</dbReference>
<dbReference type="PROSITE" id="PS51175">
    <property type="entry name" value="CBM6"/>
    <property type="match status" value="1"/>
</dbReference>
<protein>
    <submittedName>
        <fullName evidence="4">Carbohydrate binding module (Family 6)</fullName>
    </submittedName>
</protein>
<name>A0A6N3H565_9BACT</name>
<accession>A0A6N3H565</accession>
<gene>
    <name evidence="4" type="ORF">PCLFYP37_00802</name>
</gene>
<sequence>MKSKERKNIWSQRMLFVMLIMVMAGPSVFTQKGKKKQLKNQHVISYVDTSLDGSQKYVLRVDGKPFYMTNVQVRMDLMRHSEKWPAKAREEMIAALASDGFNTVSIPVHWYEVEPEKDRFDWTILDEYLSLMNKYNMKMEMLWFGTNSGGHVQWLSRSKTEPVHLRTPDYVLYAPSYGAPNWSDRKVEGFSETASEFTIRETPYSMDLEDNRLRDRETYVLGAVMAHIAEWDKNNGTKHPLIGVQIGNEVTGMHKPYSNETVNSYLSHVASAVKNSDYVVWTRTNCVFWEIYPRVFENERLRNTPEGTNIDFVGIDTYSHHFPSSESFITSMRSNVPYDGKNYRMIMETNSERPYSAQMHLAALSGNNAFNYYDASGLYIREGNGVKVNAAHIEDVRLVNKILRSAPTDIALNANGYGLFVHNWKGTDSDLSVSNEGIGFTPSYPTSQGISIIRSKNEILLMSTKGGAFTIPAGIKITEATYGRFNDENQWDVEGKMDFNTSENRQPIVLEIGKGTTIRLVCDNTGKIDAKTYQAEFADACVAGKILSEDEGIGFAGNGYVKFPSVRGAYVQFNHVDGQSGGERTIRIRYSYGGDKEPKLIIRVNGEQSIVRLKPTGSYNNYQYATLKVNLKSGTNNEVRVESDSNVTRINRAAYYLSDCHIDEMQVY</sequence>
<dbReference type="SUPFAM" id="SSF49785">
    <property type="entry name" value="Galactose-binding domain-like"/>
    <property type="match status" value="1"/>
</dbReference>
<dbReference type="RefSeq" id="WP_412441753.1">
    <property type="nucleotide sequence ID" value="NZ_CACRUT010000035.1"/>
</dbReference>
<dbReference type="Pfam" id="PF03422">
    <property type="entry name" value="CBM_6"/>
    <property type="match status" value="1"/>
</dbReference>
<dbReference type="GO" id="GO:0005975">
    <property type="term" value="P:carbohydrate metabolic process"/>
    <property type="evidence" value="ECO:0007669"/>
    <property type="project" value="InterPro"/>
</dbReference>
<dbReference type="Gene3D" id="3.20.20.80">
    <property type="entry name" value="Glycosidases"/>
    <property type="match status" value="1"/>
</dbReference>
<keyword evidence="2" id="KW-0326">Glycosidase</keyword>
<organism evidence="4">
    <name type="scientific">Paraprevotella clara</name>
    <dbReference type="NCBI Taxonomy" id="454154"/>
    <lineage>
        <taxon>Bacteria</taxon>
        <taxon>Pseudomonadati</taxon>
        <taxon>Bacteroidota</taxon>
        <taxon>Bacteroidia</taxon>
        <taxon>Bacteroidales</taxon>
        <taxon>Prevotellaceae</taxon>
        <taxon>Paraprevotella</taxon>
    </lineage>
</organism>
<evidence type="ECO:0000259" key="3">
    <source>
        <dbReference type="PROSITE" id="PS51175"/>
    </source>
</evidence>
<keyword evidence="1" id="KW-0378">Hydrolase</keyword>
<dbReference type="Gene3D" id="2.60.120.260">
    <property type="entry name" value="Galactose-binding domain-like"/>
    <property type="match status" value="1"/>
</dbReference>
<proteinExistence type="predicted"/>
<dbReference type="EMBL" id="CACRUT010000035">
    <property type="protein sequence ID" value="VYU71029.1"/>
    <property type="molecule type" value="Genomic_DNA"/>
</dbReference>
<reference evidence="4" key="1">
    <citation type="submission" date="2019-11" db="EMBL/GenBank/DDBJ databases">
        <authorList>
            <person name="Feng L."/>
        </authorList>
    </citation>
    <scope>NUCLEOTIDE SEQUENCE</scope>
    <source>
        <strain evidence="4">PclaraLFYP37</strain>
    </source>
</reference>
<feature type="domain" description="CBM6" evidence="3">
    <location>
        <begin position="531"/>
        <end position="658"/>
    </location>
</feature>
<dbReference type="Pfam" id="PF02449">
    <property type="entry name" value="Glyco_hydro_42"/>
    <property type="match status" value="1"/>
</dbReference>
<dbReference type="InterPro" id="IPR005084">
    <property type="entry name" value="CBM6"/>
</dbReference>